<keyword evidence="1 2" id="KW-0238">DNA-binding</keyword>
<dbReference type="PANTHER" id="PTHR30055:SF226">
    <property type="entry name" value="HTH-TYPE TRANSCRIPTIONAL REGULATOR PKSA"/>
    <property type="match status" value="1"/>
</dbReference>
<dbReference type="InterPro" id="IPR009057">
    <property type="entry name" value="Homeodomain-like_sf"/>
</dbReference>
<dbReference type="InterPro" id="IPR050109">
    <property type="entry name" value="HTH-type_TetR-like_transc_reg"/>
</dbReference>
<evidence type="ECO:0000259" key="4">
    <source>
        <dbReference type="PROSITE" id="PS50977"/>
    </source>
</evidence>
<keyword evidence="6" id="KW-1185">Reference proteome</keyword>
<proteinExistence type="predicted"/>
<evidence type="ECO:0000313" key="5">
    <source>
        <dbReference type="EMBL" id="MBE3000782.1"/>
    </source>
</evidence>
<dbReference type="RefSeq" id="WP_193123382.1">
    <property type="nucleotide sequence ID" value="NZ_JADBGI010000017.1"/>
</dbReference>
<accession>A0ABR9PAD2</accession>
<comment type="caution">
    <text evidence="5">The sequence shown here is derived from an EMBL/GenBank/DDBJ whole genome shotgun (WGS) entry which is preliminary data.</text>
</comment>
<protein>
    <submittedName>
        <fullName evidence="5">TetR/AcrR family transcriptional regulator</fullName>
    </submittedName>
</protein>
<sequence>MTRQDRPSAARGAARNSTYGGRSHEERAADRRSRLKDAALELFAARPFDEVTVADVCSRARVSKRHFYEEFDDRRDLMRCLHRELIDWLFEGIHRGAPENPDGLEELFRGMMSAWVGLLREHPDRARVIYINAPRMEMRRRGLMRRTAELFGRLSRRVLDRPRDRVRNERVQLAMVSGCTQVVIDWIERGMVDDPDALVDHLTGASVALMRHLEAEG</sequence>
<dbReference type="PANTHER" id="PTHR30055">
    <property type="entry name" value="HTH-TYPE TRANSCRIPTIONAL REGULATOR RUTR"/>
    <property type="match status" value="1"/>
</dbReference>
<evidence type="ECO:0000256" key="2">
    <source>
        <dbReference type="PROSITE-ProRule" id="PRU00335"/>
    </source>
</evidence>
<feature type="domain" description="HTH tetR-type" evidence="4">
    <location>
        <begin position="29"/>
        <end position="89"/>
    </location>
</feature>
<reference evidence="5 6" key="1">
    <citation type="submission" date="2020-09" db="EMBL/GenBank/DDBJ databases">
        <title>Diversity and distribution of actinomycetes associated with coral in the coast of Hainan.</title>
        <authorList>
            <person name="Li F."/>
        </authorList>
    </citation>
    <scope>NUCLEOTIDE SEQUENCE [LARGE SCALE GENOMIC DNA]</scope>
    <source>
        <strain evidence="5 6">HNM0947</strain>
    </source>
</reference>
<dbReference type="InterPro" id="IPR001647">
    <property type="entry name" value="HTH_TetR"/>
</dbReference>
<feature type="DNA-binding region" description="H-T-H motif" evidence="2">
    <location>
        <begin position="52"/>
        <end position="71"/>
    </location>
</feature>
<dbReference type="Gene3D" id="1.10.357.10">
    <property type="entry name" value="Tetracycline Repressor, domain 2"/>
    <property type="match status" value="1"/>
</dbReference>
<dbReference type="SUPFAM" id="SSF46689">
    <property type="entry name" value="Homeodomain-like"/>
    <property type="match status" value="1"/>
</dbReference>
<name>A0ABR9PAD2_9ACTN</name>
<dbReference type="EMBL" id="JADBGI010000017">
    <property type="protein sequence ID" value="MBE3000782.1"/>
    <property type="molecule type" value="Genomic_DNA"/>
</dbReference>
<organism evidence="5 6">
    <name type="scientific">Nocardiopsis coralli</name>
    <dbReference type="NCBI Taxonomy" id="2772213"/>
    <lineage>
        <taxon>Bacteria</taxon>
        <taxon>Bacillati</taxon>
        <taxon>Actinomycetota</taxon>
        <taxon>Actinomycetes</taxon>
        <taxon>Streptosporangiales</taxon>
        <taxon>Nocardiopsidaceae</taxon>
        <taxon>Nocardiopsis</taxon>
    </lineage>
</organism>
<dbReference type="Proteomes" id="UP000806528">
    <property type="component" value="Unassembled WGS sequence"/>
</dbReference>
<evidence type="ECO:0000313" key="6">
    <source>
        <dbReference type="Proteomes" id="UP000806528"/>
    </source>
</evidence>
<evidence type="ECO:0000256" key="1">
    <source>
        <dbReference type="ARBA" id="ARBA00023125"/>
    </source>
</evidence>
<dbReference type="PROSITE" id="PS50977">
    <property type="entry name" value="HTH_TETR_2"/>
    <property type="match status" value="1"/>
</dbReference>
<feature type="region of interest" description="Disordered" evidence="3">
    <location>
        <begin position="1"/>
        <end position="30"/>
    </location>
</feature>
<evidence type="ECO:0000256" key="3">
    <source>
        <dbReference type="SAM" id="MobiDB-lite"/>
    </source>
</evidence>
<dbReference type="Pfam" id="PF00440">
    <property type="entry name" value="TetR_N"/>
    <property type="match status" value="1"/>
</dbReference>
<gene>
    <name evidence="5" type="ORF">IDM40_19070</name>
</gene>